<dbReference type="SUPFAM" id="SSF56672">
    <property type="entry name" value="DNA/RNA polymerases"/>
    <property type="match status" value="1"/>
</dbReference>
<dbReference type="InterPro" id="IPR043502">
    <property type="entry name" value="DNA/RNA_pol_sf"/>
</dbReference>
<dbReference type="AlphaFoldDB" id="A0A9P6KXF5"/>
<dbReference type="Pfam" id="PF00078">
    <property type="entry name" value="RVT_1"/>
    <property type="match status" value="1"/>
</dbReference>
<dbReference type="OrthoDB" id="5423428at2759"/>
<evidence type="ECO:0000313" key="3">
    <source>
        <dbReference type="Proteomes" id="UP000740883"/>
    </source>
</evidence>
<dbReference type="Gene3D" id="3.30.70.270">
    <property type="match status" value="2"/>
</dbReference>
<dbReference type="PANTHER" id="PTHR33064">
    <property type="entry name" value="POL PROTEIN"/>
    <property type="match status" value="1"/>
</dbReference>
<evidence type="ECO:0000259" key="1">
    <source>
        <dbReference type="PROSITE" id="PS50878"/>
    </source>
</evidence>
<reference evidence="2 3" key="1">
    <citation type="journal article" date="2020" name="Genome Biol. Evol.">
        <title>Comparative genomics of strictly vertically transmitted, feminizing microsporidia endosymbionts of amphipod crustaceans.</title>
        <authorList>
            <person name="Cormier A."/>
            <person name="Chebbi M.A."/>
            <person name="Giraud I."/>
            <person name="Wattier R."/>
            <person name="Teixeira M."/>
            <person name="Gilbert C."/>
            <person name="Rigaud T."/>
            <person name="Cordaux R."/>
        </authorList>
    </citation>
    <scope>NUCLEOTIDE SEQUENCE [LARGE SCALE GENOMIC DNA]</scope>
    <source>
        <strain evidence="2 3">Ou3-Ou53</strain>
    </source>
</reference>
<proteinExistence type="predicted"/>
<comment type="caution">
    <text evidence="2">The sequence shown here is derived from an EMBL/GenBank/DDBJ whole genome shotgun (WGS) entry which is preliminary data.</text>
</comment>
<dbReference type="PROSITE" id="PS50878">
    <property type="entry name" value="RT_POL"/>
    <property type="match status" value="1"/>
</dbReference>
<dbReference type="InterPro" id="IPR043128">
    <property type="entry name" value="Rev_trsase/Diguanyl_cyclase"/>
</dbReference>
<protein>
    <submittedName>
        <fullName evidence="2">Transposon Tf2-9 polyprotein</fullName>
    </submittedName>
</protein>
<keyword evidence="3" id="KW-1185">Reference proteome</keyword>
<evidence type="ECO:0000313" key="2">
    <source>
        <dbReference type="EMBL" id="KAF9758286.1"/>
    </source>
</evidence>
<organism evidence="2 3">
    <name type="scientific">Nosema granulosis</name>
    <dbReference type="NCBI Taxonomy" id="83296"/>
    <lineage>
        <taxon>Eukaryota</taxon>
        <taxon>Fungi</taxon>
        <taxon>Fungi incertae sedis</taxon>
        <taxon>Microsporidia</taxon>
        <taxon>Nosematidae</taxon>
        <taxon>Nosema</taxon>
    </lineage>
</organism>
<dbReference type="InterPro" id="IPR000477">
    <property type="entry name" value="RT_dom"/>
</dbReference>
<feature type="domain" description="Reverse transcriptase" evidence="1">
    <location>
        <begin position="1"/>
        <end position="67"/>
    </location>
</feature>
<dbReference type="FunFam" id="3.30.70.270:FF:000020">
    <property type="entry name" value="Transposon Tf2-6 polyprotein-like Protein"/>
    <property type="match status" value="1"/>
</dbReference>
<dbReference type="InterPro" id="IPR041577">
    <property type="entry name" value="RT_RNaseH_2"/>
</dbReference>
<dbReference type="Pfam" id="PF17919">
    <property type="entry name" value="RT_RNaseH_2"/>
    <property type="match status" value="1"/>
</dbReference>
<dbReference type="InterPro" id="IPR051320">
    <property type="entry name" value="Viral_Replic_Matur_Polypro"/>
</dbReference>
<sequence>MNNILEEFRGKGVEIYMDDIVIHAKEDRVHDEIFMKVIMKFKERGLKVNPDKIQYRKKKVELLGVSIDGYNKNPSEITKKEALEYKKPECVKELRRFLGLAGWFRYFVKNFAQITVSLTGALKTNKKWVWTEEMEEEFKLVKEELRNMRVVKLPDYQKVFRLRTDASDRGLGAVLLQANINGDWAPIQ</sequence>
<dbReference type="Proteomes" id="UP000740883">
    <property type="component" value="Unassembled WGS sequence"/>
</dbReference>
<dbReference type="EMBL" id="SBJO01000631">
    <property type="protein sequence ID" value="KAF9758286.1"/>
    <property type="molecule type" value="Genomic_DNA"/>
</dbReference>
<gene>
    <name evidence="2" type="primary">Tf2-9_6</name>
    <name evidence="2" type="ORF">NGRA_3164</name>
</gene>
<accession>A0A9P6KXF5</accession>
<name>A0A9P6KXF5_9MICR</name>
<dbReference type="PANTHER" id="PTHR33064:SF37">
    <property type="entry name" value="RIBONUCLEASE H"/>
    <property type="match status" value="1"/>
</dbReference>